<dbReference type="GO" id="GO:0008142">
    <property type="term" value="F:oxysterol binding"/>
    <property type="evidence" value="ECO:0007669"/>
    <property type="project" value="TreeGrafter"/>
</dbReference>
<dbReference type="GO" id="GO:0005829">
    <property type="term" value="C:cytosol"/>
    <property type="evidence" value="ECO:0007669"/>
    <property type="project" value="TreeGrafter"/>
</dbReference>
<dbReference type="InterPro" id="IPR000648">
    <property type="entry name" value="Oxysterol-bd"/>
</dbReference>
<dbReference type="Pfam" id="PF01237">
    <property type="entry name" value="Oxysterol_BP"/>
    <property type="match status" value="1"/>
</dbReference>
<dbReference type="PROSITE" id="PS01013">
    <property type="entry name" value="OSBP"/>
    <property type="match status" value="1"/>
</dbReference>
<dbReference type="Gene3D" id="1.10.287.2720">
    <property type="match status" value="1"/>
</dbReference>
<accession>A0A1X7RRE4</accession>
<protein>
    <recommendedName>
        <fullName evidence="5">Oxysterol-binding protein</fullName>
    </recommendedName>
</protein>
<dbReference type="InterPro" id="IPR037239">
    <property type="entry name" value="OSBP_sf"/>
</dbReference>
<dbReference type="InterPro" id="IPR018494">
    <property type="entry name" value="Oxysterol-bd_CS"/>
</dbReference>
<dbReference type="GO" id="GO:0016020">
    <property type="term" value="C:membrane"/>
    <property type="evidence" value="ECO:0007669"/>
    <property type="project" value="TreeGrafter"/>
</dbReference>
<dbReference type="Gene3D" id="3.30.70.3490">
    <property type="match status" value="1"/>
</dbReference>
<reference evidence="3 4" key="1">
    <citation type="submission" date="2016-06" db="EMBL/GenBank/DDBJ databases">
        <authorList>
            <person name="Kjaerup R.B."/>
            <person name="Dalgaard T.S."/>
            <person name="Juul-Madsen H.R."/>
        </authorList>
    </citation>
    <scope>NUCLEOTIDE SEQUENCE [LARGE SCALE GENOMIC DNA]</scope>
</reference>
<dbReference type="Proteomes" id="UP000215127">
    <property type="component" value="Chromosome 4"/>
</dbReference>
<evidence type="ECO:0000313" key="3">
    <source>
        <dbReference type="EMBL" id="SMQ49985.1"/>
    </source>
</evidence>
<keyword evidence="4" id="KW-1185">Reference proteome</keyword>
<proteinExistence type="inferred from homology"/>
<evidence type="ECO:0000313" key="4">
    <source>
        <dbReference type="Proteomes" id="UP000215127"/>
    </source>
</evidence>
<comment type="similarity">
    <text evidence="1 2">Belongs to the OSBP family.</text>
</comment>
<dbReference type="EMBL" id="LT853695">
    <property type="protein sequence ID" value="SMQ49985.1"/>
    <property type="molecule type" value="Genomic_DNA"/>
</dbReference>
<dbReference type="SUPFAM" id="SSF144000">
    <property type="entry name" value="Oxysterol-binding protein-like"/>
    <property type="match status" value="1"/>
</dbReference>
<gene>
    <name evidence="3" type="ORF">ZT3D7_G5137</name>
</gene>
<sequence>MLPIQRRRASSGIWARYLISLKEFIASIATIKGDLSNITAPPFVLAPTSTTEFPRFWISHPSLFLAAATLPDPESRILAVLKWFLASLKDQQFAGRDPTDGIKKPLNAFLGEVFVGETGKEGEETKLISEQVSHHPPVTACYLWNEKHGVRAEGYTRQQITFSTTVNIQQTGHALLSLDHHSETYLIPLPQIKVKGILTGSPYPELDGNYTLASSSGYVAEVNFTGKGMLGLSGKKNHLSAHVYAPGDDKRKDKNAVFSVDGSWSEGFEVKDSAGKVVDSYDVASAQPEPFRALPLEQQDPWESRKAWNGVITAIDEGNMQGVADAKSEVENAQREMRKRDGLREEQWTPLFFEQTKGWEEAERLVVLEKDSAGMETEKTEGVWRFRKDKAGLQRPWRGELTPLGR</sequence>
<evidence type="ECO:0000256" key="2">
    <source>
        <dbReference type="RuleBase" id="RU003844"/>
    </source>
</evidence>
<evidence type="ECO:0008006" key="5">
    <source>
        <dbReference type="Google" id="ProtNLM"/>
    </source>
</evidence>
<dbReference type="AlphaFoldDB" id="A0A1X7RRE4"/>
<dbReference type="PANTHER" id="PTHR10972">
    <property type="entry name" value="OXYSTEROL-BINDING PROTEIN-RELATED"/>
    <property type="match status" value="1"/>
</dbReference>
<dbReference type="PANTHER" id="PTHR10972:SF92">
    <property type="entry name" value="OXYSTEROL BINDING PROTEIN"/>
    <property type="match status" value="1"/>
</dbReference>
<evidence type="ECO:0000256" key="1">
    <source>
        <dbReference type="ARBA" id="ARBA00008842"/>
    </source>
</evidence>
<organism evidence="3 4">
    <name type="scientific">Zymoseptoria tritici (strain ST99CH_3D7)</name>
    <dbReference type="NCBI Taxonomy" id="1276538"/>
    <lineage>
        <taxon>Eukaryota</taxon>
        <taxon>Fungi</taxon>
        <taxon>Dikarya</taxon>
        <taxon>Ascomycota</taxon>
        <taxon>Pezizomycotina</taxon>
        <taxon>Dothideomycetes</taxon>
        <taxon>Dothideomycetidae</taxon>
        <taxon>Mycosphaerellales</taxon>
        <taxon>Mycosphaerellaceae</taxon>
        <taxon>Zymoseptoria</taxon>
    </lineage>
</organism>
<name>A0A1X7RRE4_ZYMT9</name>
<dbReference type="STRING" id="1276538.A0A1X7RRE4"/>
<dbReference type="Gene3D" id="2.40.160.120">
    <property type="match status" value="1"/>
</dbReference>